<dbReference type="Gene3D" id="3.90.420.10">
    <property type="entry name" value="Oxidoreductase, molybdopterin-binding domain"/>
    <property type="match status" value="1"/>
</dbReference>
<protein>
    <submittedName>
        <fullName evidence="2">Oxidoreductase, molybdopterin-binding</fullName>
    </submittedName>
</protein>
<feature type="domain" description="Oxidoreductase molybdopterin-binding" evidence="1">
    <location>
        <begin position="37"/>
        <end position="194"/>
    </location>
</feature>
<name>A0A3B0W6Q3_9ZZZZ</name>
<evidence type="ECO:0000313" key="2">
    <source>
        <dbReference type="EMBL" id="VAW39344.1"/>
    </source>
</evidence>
<dbReference type="InterPro" id="IPR000572">
    <property type="entry name" value="OxRdtase_Mopterin-bd_dom"/>
</dbReference>
<gene>
    <name evidence="2" type="ORF">MNBD_CHLOROFLEXI01-1762</name>
</gene>
<dbReference type="SUPFAM" id="SSF56524">
    <property type="entry name" value="Oxidoreductase molybdopterin-binding domain"/>
    <property type="match status" value="1"/>
</dbReference>
<reference evidence="2" key="1">
    <citation type="submission" date="2018-06" db="EMBL/GenBank/DDBJ databases">
        <authorList>
            <person name="Zhirakovskaya E."/>
        </authorList>
    </citation>
    <scope>NUCLEOTIDE SEQUENCE</scope>
</reference>
<dbReference type="InterPro" id="IPR036374">
    <property type="entry name" value="OxRdtase_Mopterin-bd_sf"/>
</dbReference>
<accession>A0A3B0W6Q3</accession>
<dbReference type="AlphaFoldDB" id="A0A3B0W6Q3"/>
<sequence>MFNKVFGRREAEAQVRDMNRLPPGQSLTQKFPVLHYGPTPNTKIEDWTLHLFGAVEEDVTWDWEAFMKLPRTKRTMDIHCVTRWSKFDTVWEGVSLKTLIDEGFIKIKSEAKYVIQHCEVGYTTNTPIELMMQDNFLLATHFDGKPLTLEHGWPLRGVIGAFADRSEKKSAYLWKGGKWLRGLEFRADDQLGFWEKAGYHNEADPWQEQRFSGGRWM</sequence>
<dbReference type="PANTHER" id="PTHR43032:SF4">
    <property type="entry name" value="OXIDOREDUCTASE MOLYBDOPTERIN-BINDING DOMAIN-CONTAINING PROTEIN"/>
    <property type="match status" value="1"/>
</dbReference>
<dbReference type="PANTHER" id="PTHR43032">
    <property type="entry name" value="PROTEIN-METHIONINE-SULFOXIDE REDUCTASE"/>
    <property type="match status" value="1"/>
</dbReference>
<evidence type="ECO:0000259" key="1">
    <source>
        <dbReference type="Pfam" id="PF00174"/>
    </source>
</evidence>
<proteinExistence type="predicted"/>
<dbReference type="EMBL" id="UOEU01000741">
    <property type="protein sequence ID" value="VAW39344.1"/>
    <property type="molecule type" value="Genomic_DNA"/>
</dbReference>
<organism evidence="2">
    <name type="scientific">hydrothermal vent metagenome</name>
    <dbReference type="NCBI Taxonomy" id="652676"/>
    <lineage>
        <taxon>unclassified sequences</taxon>
        <taxon>metagenomes</taxon>
        <taxon>ecological metagenomes</taxon>
    </lineage>
</organism>
<dbReference type="Pfam" id="PF00174">
    <property type="entry name" value="Oxidored_molyb"/>
    <property type="match status" value="1"/>
</dbReference>